<reference evidence="8" key="1">
    <citation type="submission" date="2022-01" db="EMBL/GenBank/DDBJ databases">
        <title>Genome Sequence Resource for Two Populations of Ditylenchus destructor, the Migratory Endoparasitic Phytonematode.</title>
        <authorList>
            <person name="Zhang H."/>
            <person name="Lin R."/>
            <person name="Xie B."/>
        </authorList>
    </citation>
    <scope>NUCLEOTIDE SEQUENCE</scope>
    <source>
        <strain evidence="8">BazhouSP</strain>
    </source>
</reference>
<keyword evidence="9" id="KW-1185">Reference proteome</keyword>
<dbReference type="Pfam" id="PF16189">
    <property type="entry name" value="Creatinase_N_2"/>
    <property type="match status" value="1"/>
</dbReference>
<feature type="domain" description="Creatinase N-terminal" evidence="6">
    <location>
        <begin position="82"/>
        <end position="177"/>
    </location>
</feature>
<dbReference type="SUPFAM" id="SSF53092">
    <property type="entry name" value="Creatinase/prolidase N-terminal domain"/>
    <property type="match status" value="2"/>
</dbReference>
<dbReference type="Proteomes" id="UP001201812">
    <property type="component" value="Unassembled WGS sequence"/>
</dbReference>
<dbReference type="EMBL" id="JAKKPZ010000003">
    <property type="protein sequence ID" value="KAI1723649.1"/>
    <property type="molecule type" value="Genomic_DNA"/>
</dbReference>
<comment type="caution">
    <text evidence="8">The sequence shown here is derived from an EMBL/GenBank/DDBJ whole genome shotgun (WGS) entry which is preliminary data.</text>
</comment>
<dbReference type="InterPro" id="IPR000587">
    <property type="entry name" value="Creatinase_N"/>
</dbReference>
<organism evidence="8 9">
    <name type="scientific">Ditylenchus destructor</name>
    <dbReference type="NCBI Taxonomy" id="166010"/>
    <lineage>
        <taxon>Eukaryota</taxon>
        <taxon>Metazoa</taxon>
        <taxon>Ecdysozoa</taxon>
        <taxon>Nematoda</taxon>
        <taxon>Chromadorea</taxon>
        <taxon>Rhabditida</taxon>
        <taxon>Tylenchina</taxon>
        <taxon>Tylenchomorpha</taxon>
        <taxon>Sphaerularioidea</taxon>
        <taxon>Anguinidae</taxon>
        <taxon>Anguininae</taxon>
        <taxon>Ditylenchus</taxon>
    </lineage>
</organism>
<dbReference type="Gene3D" id="3.40.350.10">
    <property type="entry name" value="Creatinase/prolidase N-terminal domain"/>
    <property type="match status" value="2"/>
</dbReference>
<proteinExistence type="inferred from homology"/>
<evidence type="ECO:0000256" key="1">
    <source>
        <dbReference type="ARBA" id="ARBA00008766"/>
    </source>
</evidence>
<accession>A0AAD4NCQ3</accession>
<evidence type="ECO:0000313" key="9">
    <source>
        <dbReference type="Proteomes" id="UP001201812"/>
    </source>
</evidence>
<keyword evidence="3" id="KW-0378">Hydrolase</keyword>
<protein>
    <submittedName>
        <fullName evidence="8">Metallopeptidase family m24 domain-containing protein</fullName>
    </submittedName>
</protein>
<evidence type="ECO:0000256" key="3">
    <source>
        <dbReference type="ARBA" id="ARBA00022801"/>
    </source>
</evidence>
<dbReference type="InterPro" id="IPR032416">
    <property type="entry name" value="Peptidase_M24_C"/>
</dbReference>
<gene>
    <name evidence="8" type="ORF">DdX_03818</name>
</gene>
<dbReference type="Pfam" id="PF01321">
    <property type="entry name" value="Creatinase_N"/>
    <property type="match status" value="1"/>
</dbReference>
<evidence type="ECO:0000313" key="8">
    <source>
        <dbReference type="EMBL" id="KAI1723649.1"/>
    </source>
</evidence>
<evidence type="ECO:0000256" key="4">
    <source>
        <dbReference type="SAM" id="MobiDB-lite"/>
    </source>
</evidence>
<dbReference type="SUPFAM" id="SSF55920">
    <property type="entry name" value="Creatinase/aminopeptidase"/>
    <property type="match status" value="1"/>
</dbReference>
<dbReference type="AlphaFoldDB" id="A0AAD4NCQ3"/>
<dbReference type="Pfam" id="PF00557">
    <property type="entry name" value="Peptidase_M24"/>
    <property type="match status" value="1"/>
</dbReference>
<dbReference type="GO" id="GO:0070006">
    <property type="term" value="F:metalloaminopeptidase activity"/>
    <property type="evidence" value="ECO:0007669"/>
    <property type="project" value="InterPro"/>
</dbReference>
<evidence type="ECO:0000259" key="5">
    <source>
        <dbReference type="Pfam" id="PF00557"/>
    </source>
</evidence>
<dbReference type="FunFam" id="3.90.230.10:FF:000009">
    <property type="entry name" value="xaa-Pro aminopeptidase 2"/>
    <property type="match status" value="1"/>
</dbReference>
<name>A0AAD4NCQ3_9BILA</name>
<evidence type="ECO:0000259" key="7">
    <source>
        <dbReference type="Pfam" id="PF16188"/>
    </source>
</evidence>
<dbReference type="InterPro" id="IPR033740">
    <property type="entry name" value="Pept_M24B"/>
</dbReference>
<feature type="domain" description="Peptidase M24" evidence="5">
    <location>
        <begin position="356"/>
        <end position="576"/>
    </location>
</feature>
<dbReference type="InterPro" id="IPR050422">
    <property type="entry name" value="X-Pro_aminopeptidase_P"/>
</dbReference>
<feature type="region of interest" description="Disordered" evidence="4">
    <location>
        <begin position="1"/>
        <end position="37"/>
    </location>
</feature>
<dbReference type="GO" id="GO:0046872">
    <property type="term" value="F:metal ion binding"/>
    <property type="evidence" value="ECO:0007669"/>
    <property type="project" value="UniProtKB-KW"/>
</dbReference>
<evidence type="ECO:0000259" key="6">
    <source>
        <dbReference type="Pfam" id="PF01321"/>
    </source>
</evidence>
<dbReference type="GO" id="GO:0005737">
    <property type="term" value="C:cytoplasm"/>
    <property type="evidence" value="ECO:0007669"/>
    <property type="project" value="UniProtKB-ARBA"/>
</dbReference>
<dbReference type="InterPro" id="IPR029149">
    <property type="entry name" value="Creatin/AminoP/Spt16_N"/>
</dbReference>
<evidence type="ECO:0000256" key="2">
    <source>
        <dbReference type="ARBA" id="ARBA00022723"/>
    </source>
</evidence>
<dbReference type="PANTHER" id="PTHR43763">
    <property type="entry name" value="XAA-PRO AMINOPEPTIDASE 1"/>
    <property type="match status" value="1"/>
</dbReference>
<dbReference type="Gene3D" id="3.90.230.10">
    <property type="entry name" value="Creatinase/methionine aminopeptidase superfamily"/>
    <property type="match status" value="1"/>
</dbReference>
<comment type="similarity">
    <text evidence="1">Belongs to the peptidase M24B family.</text>
</comment>
<keyword evidence="2" id="KW-0479">Metal-binding</keyword>
<sequence length="654" mass="73885">MSTDAPETVPEAPVPIDESKPSGEPVTTTPSEEIPENTNPISLLRALFQDPARLGTDEPIQVYVLPRTDAHQSEYLAESDCRVKFLSGFSGSNAYCIITETNALLWTDPRYYGQAQKELHPGWTRMDWFEAKAIEPLDWIVENLTAETSVGFDPHLFGLVEGKNFVEKLRSFNLKPVPISKHNLVDLIWTNRPVEVPKKIVCLLPSECGEDSKSKVERVREKMRKAKCDVIILTLLDDIAWLFNIRGSDIPYNPLVFSAAAITLNDVFLFIDEQKISSDVAQHLAHVNIFSYTSAAEFLEKYHAKCKAKFPSNHKMWLPDSVNYCLGSLVEEKFVYTSGSPIQPMKAVKNEVELAGMRNSHVRDSAALVQFLVWFRRELELGHLVDESRAAKQMDYYRSKLPQHISQSFTTISASDENSALPHYHPTEESGKKHVTRNSVYLLDSGGQYRDGTTDVTRTIYYGGEDGLQFADEHIRKMFTLVLKGHINCAMACFPENIHGIRLDMLARQPLWQDGYDFGHGVGHGVGHFLNVHEGPIGISYKKYSADGLLKKGMVLTIEPGYYEEGRFGIRIENCYELVSAGPLPSGAKDYLTFSPLTLVPIQKSLIMKELLEPKHIQWLNAYHNRCLEVVGKYLQEQGLQEEYNYLAEACLPF</sequence>
<dbReference type="InterPro" id="IPR000994">
    <property type="entry name" value="Pept_M24"/>
</dbReference>
<feature type="domain" description="Peptidase M24 C-terminal" evidence="7">
    <location>
        <begin position="591"/>
        <end position="653"/>
    </location>
</feature>
<dbReference type="PANTHER" id="PTHR43763:SF6">
    <property type="entry name" value="XAA-PRO AMINOPEPTIDASE 1"/>
    <property type="match status" value="1"/>
</dbReference>
<feature type="compositionally biased region" description="Polar residues" evidence="4">
    <location>
        <begin position="25"/>
        <end position="37"/>
    </location>
</feature>
<dbReference type="InterPro" id="IPR036005">
    <property type="entry name" value="Creatinase/aminopeptidase-like"/>
</dbReference>
<dbReference type="Pfam" id="PF16188">
    <property type="entry name" value="Peptidase_M24_C"/>
    <property type="match status" value="1"/>
</dbReference>
<dbReference type="CDD" id="cd01085">
    <property type="entry name" value="APP"/>
    <property type="match status" value="1"/>
</dbReference>